<keyword evidence="2 7" id="KW-0813">Transport</keyword>
<feature type="transmembrane region" description="Helical" evidence="7">
    <location>
        <begin position="229"/>
        <end position="249"/>
    </location>
</feature>
<evidence type="ECO:0000256" key="3">
    <source>
        <dbReference type="ARBA" id="ARBA00022475"/>
    </source>
</evidence>
<dbReference type="STRING" id="582744.Msip34_0107"/>
<feature type="transmembrane region" description="Helical" evidence="7">
    <location>
        <begin position="74"/>
        <end position="93"/>
    </location>
</feature>
<name>C6X886_METGS</name>
<evidence type="ECO:0000256" key="1">
    <source>
        <dbReference type="ARBA" id="ARBA00004651"/>
    </source>
</evidence>
<dbReference type="SUPFAM" id="SSF161098">
    <property type="entry name" value="MetI-like"/>
    <property type="match status" value="1"/>
</dbReference>
<evidence type="ECO:0000256" key="2">
    <source>
        <dbReference type="ARBA" id="ARBA00022448"/>
    </source>
</evidence>
<dbReference type="PANTHER" id="PTHR30151">
    <property type="entry name" value="ALKANE SULFONATE ABC TRANSPORTER-RELATED, MEMBRANE SUBUNIT"/>
    <property type="match status" value="1"/>
</dbReference>
<dbReference type="InterPro" id="IPR035906">
    <property type="entry name" value="MetI-like_sf"/>
</dbReference>
<sequence length="264" mass="28660" precursor="true">MRSISSLFSRIGLGRRAVGLILPILLLLGWQYMSTRGASFAYAFSSLSQMQEALRELIASGDLQVNLAASLQRALTGLAIGGSFGLVLGVSMASSRFIDTSVGPLYHILRQVPLMGLVPVFSLWLGNGDTAKLFIVCLSAFFPLVLATYESLRQVDGKFLEVGNVLKLSRAQQFRHILLPAALPNIFTGVSFALAMAWLSTIGSEILFNAGAGLGNLMMNAEMASRMDILVVVTILIGVVGYLLTFVLYRITAYLFRWRKAASE</sequence>
<dbReference type="GO" id="GO:0005886">
    <property type="term" value="C:plasma membrane"/>
    <property type="evidence" value="ECO:0007669"/>
    <property type="project" value="UniProtKB-SubCell"/>
</dbReference>
<keyword evidence="4 7" id="KW-0812">Transmembrane</keyword>
<dbReference type="EMBL" id="CP001674">
    <property type="protein sequence ID" value="ACT49356.1"/>
    <property type="molecule type" value="Genomic_DNA"/>
</dbReference>
<keyword evidence="6 7" id="KW-0472">Membrane</keyword>
<dbReference type="AlphaFoldDB" id="C6X886"/>
<dbReference type="OrthoDB" id="5298727at2"/>
<organism evidence="9 10">
    <name type="scientific">Methylovorus glucosotrophus (strain SIP3-4)</name>
    <dbReference type="NCBI Taxonomy" id="582744"/>
    <lineage>
        <taxon>Bacteria</taxon>
        <taxon>Pseudomonadati</taxon>
        <taxon>Pseudomonadota</taxon>
        <taxon>Betaproteobacteria</taxon>
        <taxon>Nitrosomonadales</taxon>
        <taxon>Methylophilaceae</taxon>
        <taxon>Methylovorus</taxon>
    </lineage>
</organism>
<comment type="similarity">
    <text evidence="7">Belongs to the binding-protein-dependent transport system permease family.</text>
</comment>
<evidence type="ECO:0000256" key="5">
    <source>
        <dbReference type="ARBA" id="ARBA00022989"/>
    </source>
</evidence>
<accession>C6X886</accession>
<evidence type="ECO:0000256" key="7">
    <source>
        <dbReference type="RuleBase" id="RU363032"/>
    </source>
</evidence>
<dbReference type="HOGENOM" id="CLU_046113_1_2_4"/>
<feature type="domain" description="ABC transmembrane type-1" evidence="8">
    <location>
        <begin position="67"/>
        <end position="248"/>
    </location>
</feature>
<dbReference type="PROSITE" id="PS50928">
    <property type="entry name" value="ABC_TM1"/>
    <property type="match status" value="1"/>
</dbReference>
<feature type="transmembrane region" description="Helical" evidence="7">
    <location>
        <begin position="177"/>
        <end position="199"/>
    </location>
</feature>
<keyword evidence="10" id="KW-1185">Reference proteome</keyword>
<protein>
    <submittedName>
        <fullName evidence="9">Binding-protein-dependent transport systems inner membrane component</fullName>
    </submittedName>
</protein>
<dbReference type="Pfam" id="PF00528">
    <property type="entry name" value="BPD_transp_1"/>
    <property type="match status" value="1"/>
</dbReference>
<evidence type="ECO:0000256" key="4">
    <source>
        <dbReference type="ARBA" id="ARBA00022692"/>
    </source>
</evidence>
<dbReference type="InterPro" id="IPR000515">
    <property type="entry name" value="MetI-like"/>
</dbReference>
<comment type="subcellular location">
    <subcellularLocation>
        <location evidence="1 7">Cell membrane</location>
        <topology evidence="1 7">Multi-pass membrane protein</topology>
    </subcellularLocation>
</comment>
<gene>
    <name evidence="9" type="ordered locus">Msip34_0107</name>
</gene>
<dbReference type="Gene3D" id="1.10.3720.10">
    <property type="entry name" value="MetI-like"/>
    <property type="match status" value="1"/>
</dbReference>
<dbReference type="PANTHER" id="PTHR30151:SF38">
    <property type="entry name" value="ALIPHATIC SULFONATES TRANSPORT PERMEASE PROTEIN SSUC-RELATED"/>
    <property type="match status" value="1"/>
</dbReference>
<dbReference type="CDD" id="cd06261">
    <property type="entry name" value="TM_PBP2"/>
    <property type="match status" value="1"/>
</dbReference>
<dbReference type="eggNOG" id="COG0600">
    <property type="taxonomic scope" value="Bacteria"/>
</dbReference>
<dbReference type="RefSeq" id="WP_015829134.1">
    <property type="nucleotide sequence ID" value="NC_012969.1"/>
</dbReference>
<evidence type="ECO:0000313" key="9">
    <source>
        <dbReference type="EMBL" id="ACT49356.1"/>
    </source>
</evidence>
<reference evidence="10" key="1">
    <citation type="submission" date="2009-07" db="EMBL/GenBank/DDBJ databases">
        <title>Complete sequence of chromosome of Methylovorus sp. SIP3-4.</title>
        <authorList>
            <person name="Lucas S."/>
            <person name="Copeland A."/>
            <person name="Lapidus A."/>
            <person name="Glavina del Rio T."/>
            <person name="Tice H."/>
            <person name="Bruce D."/>
            <person name="Goodwin L."/>
            <person name="Pitluck S."/>
            <person name="Clum A."/>
            <person name="Larimer F."/>
            <person name="Land M."/>
            <person name="Hauser L."/>
            <person name="Kyrpides N."/>
            <person name="Mikhailova N."/>
            <person name="Kayluzhnaya M."/>
            <person name="Chistoserdova L."/>
        </authorList>
    </citation>
    <scope>NUCLEOTIDE SEQUENCE [LARGE SCALE GENOMIC DNA]</scope>
    <source>
        <strain evidence="10">SIP3-4</strain>
    </source>
</reference>
<dbReference type="KEGG" id="mei:Msip34_0107"/>
<dbReference type="GO" id="GO:0055085">
    <property type="term" value="P:transmembrane transport"/>
    <property type="evidence" value="ECO:0007669"/>
    <property type="project" value="InterPro"/>
</dbReference>
<evidence type="ECO:0000313" key="10">
    <source>
        <dbReference type="Proteomes" id="UP000002743"/>
    </source>
</evidence>
<keyword evidence="3" id="KW-1003">Cell membrane</keyword>
<keyword evidence="5 7" id="KW-1133">Transmembrane helix</keyword>
<dbReference type="Proteomes" id="UP000002743">
    <property type="component" value="Chromosome"/>
</dbReference>
<proteinExistence type="inferred from homology"/>
<evidence type="ECO:0000256" key="6">
    <source>
        <dbReference type="ARBA" id="ARBA00023136"/>
    </source>
</evidence>
<feature type="transmembrane region" description="Helical" evidence="7">
    <location>
        <begin position="105"/>
        <end position="125"/>
    </location>
</feature>
<evidence type="ECO:0000259" key="8">
    <source>
        <dbReference type="PROSITE" id="PS50928"/>
    </source>
</evidence>
<feature type="transmembrane region" description="Helical" evidence="7">
    <location>
        <begin position="131"/>
        <end position="149"/>
    </location>
</feature>
<reference evidence="9 10" key="2">
    <citation type="journal article" date="2011" name="J. Bacteriol.">
        <title>Genomes of three methylotrophs from a single niche uncover genetic and metabolic divergence of Methylophilaceae.</title>
        <authorList>
            <person name="Lapidus A."/>
            <person name="Clum A."/>
            <person name="Labutti K."/>
            <person name="Kaluzhnaya M.G."/>
            <person name="Lim S."/>
            <person name="Beck D.A."/>
            <person name="Glavina Del Rio T."/>
            <person name="Nolan M."/>
            <person name="Mavromatis K."/>
            <person name="Huntemann M."/>
            <person name="Lucas S."/>
            <person name="Lidstrom M.E."/>
            <person name="Ivanova N."/>
            <person name="Chistoserdova L."/>
        </authorList>
    </citation>
    <scope>NUCLEOTIDE SEQUENCE [LARGE SCALE GENOMIC DNA]</scope>
    <source>
        <strain evidence="9 10">SIP3-4</strain>
    </source>
</reference>